<comment type="caution">
    <text evidence="2">The sequence shown here is derived from an EMBL/GenBank/DDBJ whole genome shotgun (WGS) entry which is preliminary data.</text>
</comment>
<keyword evidence="1" id="KW-1133">Transmembrane helix</keyword>
<dbReference type="EMBL" id="JYJG01000352">
    <property type="protein sequence ID" value="KJK42407.1"/>
    <property type="molecule type" value="Genomic_DNA"/>
</dbReference>
<evidence type="ECO:0000256" key="1">
    <source>
        <dbReference type="SAM" id="Phobius"/>
    </source>
</evidence>
<sequence>MHDDDDFSSEPDFSSRRHRDMDLRNAPSWAQAFVWLGTLFALIGVVIFFGSRSTAPSTAFFLIGLVFVALGALGNSTSRRH</sequence>
<feature type="transmembrane region" description="Helical" evidence="1">
    <location>
        <begin position="26"/>
        <end position="49"/>
    </location>
</feature>
<organism evidence="2 3">
    <name type="scientific">Lentzea aerocolonigenes</name>
    <name type="common">Lechevalieria aerocolonigenes</name>
    <name type="synonym">Saccharothrix aerocolonigenes</name>
    <dbReference type="NCBI Taxonomy" id="68170"/>
    <lineage>
        <taxon>Bacteria</taxon>
        <taxon>Bacillati</taxon>
        <taxon>Actinomycetota</taxon>
        <taxon>Actinomycetes</taxon>
        <taxon>Pseudonocardiales</taxon>
        <taxon>Pseudonocardiaceae</taxon>
        <taxon>Lentzea</taxon>
    </lineage>
</organism>
<keyword evidence="3" id="KW-1185">Reference proteome</keyword>
<keyword evidence="1" id="KW-0472">Membrane</keyword>
<evidence type="ECO:0000313" key="2">
    <source>
        <dbReference type="EMBL" id="KJK42407.1"/>
    </source>
</evidence>
<proteinExistence type="predicted"/>
<dbReference type="Proteomes" id="UP000033393">
    <property type="component" value="Unassembled WGS sequence"/>
</dbReference>
<reference evidence="2 3" key="1">
    <citation type="submission" date="2015-02" db="EMBL/GenBank/DDBJ databases">
        <authorList>
            <person name="Ju K.-S."/>
            <person name="Doroghazi J.R."/>
            <person name="Metcalf W."/>
        </authorList>
    </citation>
    <scope>NUCLEOTIDE SEQUENCE [LARGE SCALE GENOMIC DNA]</scope>
    <source>
        <strain evidence="2 3">NRRL B-16140</strain>
    </source>
</reference>
<keyword evidence="1" id="KW-0812">Transmembrane</keyword>
<name>A0A0F0GKD6_LENAE</name>
<accession>A0A0F0GKD6</accession>
<dbReference type="RefSeq" id="WP_045316493.1">
    <property type="nucleotide sequence ID" value="NZ_JYJG01000352.1"/>
</dbReference>
<gene>
    <name evidence="2" type="ORF">UK23_37345</name>
</gene>
<evidence type="ECO:0000313" key="3">
    <source>
        <dbReference type="Proteomes" id="UP000033393"/>
    </source>
</evidence>
<protein>
    <submittedName>
        <fullName evidence="2">Uncharacterized protein</fullName>
    </submittedName>
</protein>
<dbReference type="PATRIC" id="fig|68170.10.peg.9751"/>
<dbReference type="AlphaFoldDB" id="A0A0F0GKD6"/>
<feature type="transmembrane region" description="Helical" evidence="1">
    <location>
        <begin position="55"/>
        <end position="73"/>
    </location>
</feature>